<sequence>MWRIAQHVGWTYSECHLVAGFDNIVFPAPRRHIEFWGGRPFCFVEDCGLYYVWMTLPSCKGCTLGPQHRGAPFIATKYYCKMTYRVPTSKIWSIGGDGEQGSLSTCNSPCPPSFPSNFALAKSSKISNIFCRETTYRFLASKGETFGGIKFHYKTMSNHRCSSIGGDVKAWRVLREVDMQMGQTWKSSIHPMKSKYQFTHGIISLKANRTHDSKTGFTVGTI</sequence>
<evidence type="ECO:0000313" key="2">
    <source>
        <dbReference type="Proteomes" id="UP001175228"/>
    </source>
</evidence>
<dbReference type="AlphaFoldDB" id="A0AA39TM93"/>
<proteinExistence type="predicted"/>
<dbReference type="Proteomes" id="UP001175228">
    <property type="component" value="Unassembled WGS sequence"/>
</dbReference>
<comment type="caution">
    <text evidence="1">The sequence shown here is derived from an EMBL/GenBank/DDBJ whole genome shotgun (WGS) entry which is preliminary data.</text>
</comment>
<evidence type="ECO:0000313" key="1">
    <source>
        <dbReference type="EMBL" id="KAK0494711.1"/>
    </source>
</evidence>
<organism evidence="1 2">
    <name type="scientific">Armillaria luteobubalina</name>
    <dbReference type="NCBI Taxonomy" id="153913"/>
    <lineage>
        <taxon>Eukaryota</taxon>
        <taxon>Fungi</taxon>
        <taxon>Dikarya</taxon>
        <taxon>Basidiomycota</taxon>
        <taxon>Agaricomycotina</taxon>
        <taxon>Agaricomycetes</taxon>
        <taxon>Agaricomycetidae</taxon>
        <taxon>Agaricales</taxon>
        <taxon>Marasmiineae</taxon>
        <taxon>Physalacriaceae</taxon>
        <taxon>Armillaria</taxon>
    </lineage>
</organism>
<gene>
    <name evidence="1" type="ORF">EDD18DRAFT_1107196</name>
</gene>
<protein>
    <submittedName>
        <fullName evidence="1">Uncharacterized protein</fullName>
    </submittedName>
</protein>
<keyword evidence="2" id="KW-1185">Reference proteome</keyword>
<dbReference type="EMBL" id="JAUEPU010000020">
    <property type="protein sequence ID" value="KAK0494711.1"/>
    <property type="molecule type" value="Genomic_DNA"/>
</dbReference>
<accession>A0AA39TM93</accession>
<reference evidence="1" key="1">
    <citation type="submission" date="2023-06" db="EMBL/GenBank/DDBJ databases">
        <authorList>
            <consortium name="Lawrence Berkeley National Laboratory"/>
            <person name="Ahrendt S."/>
            <person name="Sahu N."/>
            <person name="Indic B."/>
            <person name="Wong-Bajracharya J."/>
            <person name="Merenyi Z."/>
            <person name="Ke H.-M."/>
            <person name="Monk M."/>
            <person name="Kocsube S."/>
            <person name="Drula E."/>
            <person name="Lipzen A."/>
            <person name="Balint B."/>
            <person name="Henrissat B."/>
            <person name="Andreopoulos B."/>
            <person name="Martin F.M."/>
            <person name="Harder C.B."/>
            <person name="Rigling D."/>
            <person name="Ford K.L."/>
            <person name="Foster G.D."/>
            <person name="Pangilinan J."/>
            <person name="Papanicolaou A."/>
            <person name="Barry K."/>
            <person name="LaButti K."/>
            <person name="Viragh M."/>
            <person name="Koriabine M."/>
            <person name="Yan M."/>
            <person name="Riley R."/>
            <person name="Champramary S."/>
            <person name="Plett K.L."/>
            <person name="Tsai I.J."/>
            <person name="Slot J."/>
            <person name="Sipos G."/>
            <person name="Plett J."/>
            <person name="Nagy L.G."/>
            <person name="Grigoriev I.V."/>
        </authorList>
    </citation>
    <scope>NUCLEOTIDE SEQUENCE</scope>
    <source>
        <strain evidence="1">HWK02</strain>
    </source>
</reference>
<name>A0AA39TM93_9AGAR</name>